<reference evidence="1 2" key="1">
    <citation type="submission" date="2008-05" db="EMBL/GenBank/DDBJ databases">
        <title>Complete sequence of chromosome of Geobacter lovleyi SZ.</title>
        <authorList>
            <consortium name="US DOE Joint Genome Institute"/>
            <person name="Lucas S."/>
            <person name="Copeland A."/>
            <person name="Lapidus A."/>
            <person name="Glavina del Rio T."/>
            <person name="Dalin E."/>
            <person name="Tice H."/>
            <person name="Bruce D."/>
            <person name="Goodwin L."/>
            <person name="Pitluck S."/>
            <person name="Chertkov O."/>
            <person name="Meincke L."/>
            <person name="Brettin T."/>
            <person name="Detter J.C."/>
            <person name="Han C."/>
            <person name="Tapia R."/>
            <person name="Kuske C.R."/>
            <person name="Schmutz J."/>
            <person name="Larimer F."/>
            <person name="Land M."/>
            <person name="Hauser L."/>
            <person name="Kyrpides N."/>
            <person name="Mikhailova N."/>
            <person name="Sung Y."/>
            <person name="Fletcher K.E."/>
            <person name="Ritalahti K.M."/>
            <person name="Loeffler F.E."/>
            <person name="Richardson P."/>
        </authorList>
    </citation>
    <scope>NUCLEOTIDE SEQUENCE [LARGE SCALE GENOMIC DNA]</scope>
    <source>
        <strain evidence="2">ATCC BAA-1151 / DSM 17278 / SZ</strain>
    </source>
</reference>
<evidence type="ECO:0000313" key="1">
    <source>
        <dbReference type="EMBL" id="ACD97092.1"/>
    </source>
</evidence>
<sequence>MRSFMDDLSDHISNLLAGGNYAKADASVFSNTTALTALNCPNHANFMACMMVRERKFAQAYALFKEAARHGNPEALKSLEVLGWSVAVDKTGTLAKRRRFFLPSALALQHGAGADEYLVPDAFTGLCLRRILGGGSFQEVATERTHPEGLKASASYLSAVTEQVMPLLAERLDAIHGSQLGIEFWRRALGMSLDRHLTLVYDHFVAAESALAVSDVHAVMLDPACFYMPVDYDDLHWFLSDRDFGQEQLFSMYCSYFHSGRFPFYQQAYHSDYVQASPTPPTPYQPIVGILGSWFKEQWSQQLATRSGYEIQRIGYDRLFTCGTTIDFEKRTFLAQPAVELDRFSNFFLSTFTALFPRTFVEDWRAVYGSIMTQMSLYRRLKYVVSELWIGDAIEPIVLAILMQQGVKTIYHEHNYSEHPFVASALPRWSKLCDIYMAHGAHSILIRNGVQGGSLYDFGEERQPRSHYEHRILYVSGLAFMKDSLLSGSSALAGNGFHAIHGIQFKRKFLDSLEVGVRKYIHYRGYPKSGYGSNWKNCQDDMTFLEDLLVDSTRDDLSRSCKEVMAASRLVVVAYLATTHLESLSMNIPTILLFPAPLGFLDVYYRDFFDPLITVGICQTDPQAAAEFLVHVADAPEEWWFSSEVQEARKTFLARALGDPQKSINLLVDLAVGRPAY</sequence>
<dbReference type="Proteomes" id="UP000002420">
    <property type="component" value="Chromosome"/>
</dbReference>
<gene>
    <name evidence="1" type="ordered locus">Glov_3386</name>
</gene>
<evidence type="ECO:0000313" key="2">
    <source>
        <dbReference type="Proteomes" id="UP000002420"/>
    </source>
</evidence>
<accession>B3EBQ3</accession>
<proteinExistence type="predicted"/>
<keyword evidence="2" id="KW-1185">Reference proteome</keyword>
<dbReference type="EMBL" id="CP001089">
    <property type="protein sequence ID" value="ACD97092.1"/>
    <property type="molecule type" value="Genomic_DNA"/>
</dbReference>
<dbReference type="HOGENOM" id="CLU_405851_0_0_7"/>
<dbReference type="KEGG" id="glo:Glov_3386"/>
<dbReference type="AlphaFoldDB" id="B3EBQ3"/>
<name>B3EBQ3_TRIL1</name>
<dbReference type="InterPro" id="IPR027603">
    <property type="entry name" value="LIC12162"/>
</dbReference>
<dbReference type="OrthoDB" id="329802at2"/>
<protein>
    <submittedName>
        <fullName evidence="1">Uncharacterized protein</fullName>
    </submittedName>
</protein>
<dbReference type="STRING" id="398767.Glov_3386"/>
<organism evidence="1 2">
    <name type="scientific">Trichlorobacter lovleyi (strain ATCC BAA-1151 / DSM 17278 / SZ)</name>
    <name type="common">Geobacter lovleyi</name>
    <dbReference type="NCBI Taxonomy" id="398767"/>
    <lineage>
        <taxon>Bacteria</taxon>
        <taxon>Pseudomonadati</taxon>
        <taxon>Thermodesulfobacteriota</taxon>
        <taxon>Desulfuromonadia</taxon>
        <taxon>Geobacterales</taxon>
        <taxon>Geobacteraceae</taxon>
        <taxon>Trichlorobacter</taxon>
    </lineage>
</organism>
<dbReference type="NCBIfam" id="TIGR04331">
    <property type="entry name" value="o_ant_LIC12162"/>
    <property type="match status" value="1"/>
</dbReference>